<evidence type="ECO:0000313" key="3">
    <source>
        <dbReference type="EMBL" id="CAE7034265.1"/>
    </source>
</evidence>
<dbReference type="Proteomes" id="UP000472372">
    <property type="component" value="Chromosome 4"/>
</dbReference>
<evidence type="ECO:0000313" key="4">
    <source>
        <dbReference type="EMBL" id="CAE7221351.1"/>
    </source>
</evidence>
<sequence>MPRINDALQRIDTLGSSEKISYCKIAKDARCDRSTLSRRHRGVQVDVTTKNVRQRKVTPQQEDDLVQYTIGLTERHFPPTREMIKNFVRGLAHVEVSETWVTHFLQRHRDVLSNRWTSPMAADRHAADSWGKCKAYFDLLTHQINKYSVEPRHTYNMDEKGFMAGVIGKQKRVFSKASFKRKHARQSSHDGNREWITLIACADSANVQSNWVSDIDKKKHSVYTTVSPSGWSNDDAGLGWVEQVFNPLTKDKARRKWRLLT</sequence>
<dbReference type="Proteomes" id="UP000472372">
    <property type="component" value="Unassembled WGS sequence"/>
</dbReference>
<gene>
    <name evidence="3" type="ORF">PTTW11_05390</name>
    <name evidence="4" type="ORF">PTTW11_11408</name>
</gene>
<protein>
    <submittedName>
        <fullName evidence="4">HTH Tnp Tc5 domain containing protein</fullName>
    </submittedName>
</protein>
<dbReference type="GO" id="GO:0003677">
    <property type="term" value="F:DNA binding"/>
    <property type="evidence" value="ECO:0007669"/>
    <property type="project" value="UniProtKB-KW"/>
</dbReference>
<proteinExistence type="predicted"/>
<reference evidence="4" key="1">
    <citation type="submission" date="2021-02" db="EMBL/GenBank/DDBJ databases">
        <authorList>
            <person name="Syme A R."/>
            <person name="Syme A R."/>
            <person name="Moolhuijzen P."/>
        </authorList>
    </citation>
    <scope>NUCLEOTIDE SEQUENCE</scope>
    <source>
        <strain evidence="4">W1-1</strain>
    </source>
</reference>
<evidence type="ECO:0000259" key="2">
    <source>
        <dbReference type="PROSITE" id="PS51253"/>
    </source>
</evidence>
<evidence type="ECO:0000313" key="5">
    <source>
        <dbReference type="Proteomes" id="UP000472372"/>
    </source>
</evidence>
<dbReference type="AlphaFoldDB" id="A0A6S6W1K8"/>
<dbReference type="Pfam" id="PF03221">
    <property type="entry name" value="HTH_Tnp_Tc5"/>
    <property type="match status" value="1"/>
</dbReference>
<keyword evidence="1" id="KW-0238">DNA-binding</keyword>
<dbReference type="EMBL" id="OCTH03000013">
    <property type="protein sequence ID" value="CAE7221351.1"/>
    <property type="molecule type" value="Genomic_DNA"/>
</dbReference>
<dbReference type="PROSITE" id="PS51253">
    <property type="entry name" value="HTH_CENPB"/>
    <property type="match status" value="1"/>
</dbReference>
<feature type="domain" description="HTH CENPB-type" evidence="2">
    <location>
        <begin position="49"/>
        <end position="114"/>
    </location>
</feature>
<dbReference type="SMART" id="SM00674">
    <property type="entry name" value="CENPB"/>
    <property type="match status" value="1"/>
</dbReference>
<dbReference type="InterPro" id="IPR006600">
    <property type="entry name" value="HTH_CenpB_DNA-bd_dom"/>
</dbReference>
<organism evidence="4 5">
    <name type="scientific">Pyrenophora teres f. teres</name>
    <dbReference type="NCBI Taxonomy" id="97479"/>
    <lineage>
        <taxon>Eukaryota</taxon>
        <taxon>Fungi</taxon>
        <taxon>Dikarya</taxon>
        <taxon>Ascomycota</taxon>
        <taxon>Pezizomycotina</taxon>
        <taxon>Dothideomycetes</taxon>
        <taxon>Pleosporomycetidae</taxon>
        <taxon>Pleosporales</taxon>
        <taxon>Pleosporineae</taxon>
        <taxon>Pleosporaceae</taxon>
        <taxon>Pyrenophora</taxon>
    </lineage>
</organism>
<name>A0A6S6W1K8_9PLEO</name>
<accession>A0A6S6W1K8</accession>
<dbReference type="EMBL" id="HG992980">
    <property type="protein sequence ID" value="CAE7034265.1"/>
    <property type="molecule type" value="Genomic_DNA"/>
</dbReference>
<evidence type="ECO:0000256" key="1">
    <source>
        <dbReference type="ARBA" id="ARBA00023125"/>
    </source>
</evidence>